<keyword evidence="1" id="KW-0732">Signal</keyword>
<feature type="signal peptide" evidence="1">
    <location>
        <begin position="1"/>
        <end position="25"/>
    </location>
</feature>
<sequence>MLNSCRNTAIALFVILIATPLASVAKGPAGVLLYARQSGNIWVLLGHDHNLGRWCDFGGKQKENESTKDTAIRELKEETRYVYGGEITVILGDPYKTSGGYHQYFAEVPFVPIPYLMRSSPEKKKPEELEMNAYLWIPLDVLLQVAKDGRVQRYTRLPKLYIPYGISTGNILRDELARTLRLMENDEKLRGKFISGYREK</sequence>
<feature type="chain" id="PRO_5033432874" evidence="1">
    <location>
        <begin position="26"/>
        <end position="200"/>
    </location>
</feature>
<organism evidence="4">
    <name type="scientific">Candidatus Kentrum sp. UNK</name>
    <dbReference type="NCBI Taxonomy" id="2126344"/>
    <lineage>
        <taxon>Bacteria</taxon>
        <taxon>Pseudomonadati</taxon>
        <taxon>Pseudomonadota</taxon>
        <taxon>Gammaproteobacteria</taxon>
        <taxon>Candidatus Kentrum</taxon>
    </lineage>
</organism>
<feature type="domain" description="Nudix hydrolase" evidence="2">
    <location>
        <begin position="8"/>
        <end position="159"/>
    </location>
</feature>
<accession>A0A451ATN3</accession>
<dbReference type="Gene3D" id="3.90.79.10">
    <property type="entry name" value="Nucleoside Triphosphate Pyrophosphohydrolase"/>
    <property type="match status" value="1"/>
</dbReference>
<reference evidence="4" key="1">
    <citation type="submission" date="2019-02" db="EMBL/GenBank/DDBJ databases">
        <authorList>
            <person name="Gruber-Vodicka R. H."/>
            <person name="Seah K. B. B."/>
        </authorList>
    </citation>
    <scope>NUCLEOTIDE SEQUENCE</scope>
    <source>
        <strain evidence="4">BECK_BY19</strain>
        <strain evidence="3">BECK_BY8</strain>
    </source>
</reference>
<dbReference type="Pfam" id="PF00293">
    <property type="entry name" value="NUDIX"/>
    <property type="match status" value="1"/>
</dbReference>
<evidence type="ECO:0000256" key="1">
    <source>
        <dbReference type="SAM" id="SignalP"/>
    </source>
</evidence>
<name>A0A451ATN3_9GAMM</name>
<dbReference type="EMBL" id="CAADGD010000013">
    <property type="protein sequence ID" value="VFK69410.1"/>
    <property type="molecule type" value="Genomic_DNA"/>
</dbReference>
<dbReference type="GO" id="GO:0003824">
    <property type="term" value="F:catalytic activity"/>
    <property type="evidence" value="ECO:0007669"/>
    <property type="project" value="UniProtKB-ARBA"/>
</dbReference>
<dbReference type="InterPro" id="IPR000086">
    <property type="entry name" value="NUDIX_hydrolase_dom"/>
</dbReference>
<dbReference type="PROSITE" id="PS51462">
    <property type="entry name" value="NUDIX"/>
    <property type="match status" value="1"/>
</dbReference>
<gene>
    <name evidence="3" type="ORF">BECKUNK1418G_GA0071005_10782</name>
    <name evidence="4" type="ORF">BECKUNK1418H_GA0071006_101327</name>
</gene>
<evidence type="ECO:0000313" key="3">
    <source>
        <dbReference type="EMBL" id="VFK66056.1"/>
    </source>
</evidence>
<dbReference type="AlphaFoldDB" id="A0A451ATN3"/>
<dbReference type="SUPFAM" id="SSF55811">
    <property type="entry name" value="Nudix"/>
    <property type="match status" value="1"/>
</dbReference>
<protein>
    <submittedName>
        <fullName evidence="4">8-oxo-dGTP pyrophosphatase MutT, NUDIX family</fullName>
    </submittedName>
</protein>
<dbReference type="EMBL" id="CAADFZ010000078">
    <property type="protein sequence ID" value="VFK66056.1"/>
    <property type="molecule type" value="Genomic_DNA"/>
</dbReference>
<evidence type="ECO:0000313" key="4">
    <source>
        <dbReference type="EMBL" id="VFK69410.1"/>
    </source>
</evidence>
<proteinExistence type="predicted"/>
<evidence type="ECO:0000259" key="2">
    <source>
        <dbReference type="PROSITE" id="PS51462"/>
    </source>
</evidence>
<dbReference type="InterPro" id="IPR015797">
    <property type="entry name" value="NUDIX_hydrolase-like_dom_sf"/>
</dbReference>